<dbReference type="EMBL" id="FOLX01000001">
    <property type="protein sequence ID" value="SFC65933.1"/>
    <property type="molecule type" value="Genomic_DNA"/>
</dbReference>
<dbReference type="PIRSF" id="PIRSF000883">
    <property type="entry name" value="Pesterase_MJ0912"/>
    <property type="match status" value="1"/>
</dbReference>
<name>A0A1I1L694_9RHOB</name>
<dbReference type="PANTHER" id="PTHR42850">
    <property type="entry name" value="METALLOPHOSPHOESTERASE"/>
    <property type="match status" value="1"/>
</dbReference>
<dbReference type="Pfam" id="PF12850">
    <property type="entry name" value="Metallophos_2"/>
    <property type="match status" value="1"/>
</dbReference>
<evidence type="ECO:0000313" key="4">
    <source>
        <dbReference type="Proteomes" id="UP000231644"/>
    </source>
</evidence>
<dbReference type="InterPro" id="IPR011152">
    <property type="entry name" value="Pesterase_MJ0912"/>
</dbReference>
<comment type="similarity">
    <text evidence="1">Belongs to the metallophosphoesterase superfamily. YfcE family.</text>
</comment>
<dbReference type="InterPro" id="IPR024654">
    <property type="entry name" value="Calcineurin-like_PHP_lpxH"/>
</dbReference>
<feature type="domain" description="Calcineurin-like phosphoesterase" evidence="2">
    <location>
        <begin position="12"/>
        <end position="188"/>
    </location>
</feature>
<dbReference type="AlphaFoldDB" id="A0A1I1L694"/>
<sequence length="253" mass="27100">MDWTNIDWTDRTAVLADIHGNALALGAVLDDIAAQGITQVVNLGDIFSGPLDPAGVWEQLKGRGLPTLRGNHDRYLIEGTGEDLGPTDRLTASLLPKEAFDWIRGLPGQLHWDGVFACHATPGDDNTYWTEQVVEGGTSLAPPAAIEALATGIEAGLILYAHTHIPRVLQLADGRVMVNPGSVGCPAYTDTAPRPHVVQTGSPLARYAVVHRDAGGWRVSHQAVHYDFDAAAEQARTHGRDDWARAVGTGWLG</sequence>
<accession>A0A1I1L694</accession>
<dbReference type="STRING" id="517719.SAMN05421762_1693"/>
<dbReference type="RefSeq" id="WP_093451602.1">
    <property type="nucleotide sequence ID" value="NZ_FNZG01000003.1"/>
</dbReference>
<reference evidence="3 4" key="1">
    <citation type="submission" date="2016-10" db="EMBL/GenBank/DDBJ databases">
        <authorList>
            <person name="de Groot N.N."/>
        </authorList>
    </citation>
    <scope>NUCLEOTIDE SEQUENCE [LARGE SCALE GENOMIC DNA]</scope>
    <source>
        <strain evidence="3 4">DSM 29619</strain>
    </source>
</reference>
<dbReference type="GO" id="GO:0016791">
    <property type="term" value="F:phosphatase activity"/>
    <property type="evidence" value="ECO:0007669"/>
    <property type="project" value="TreeGrafter"/>
</dbReference>
<proteinExistence type="inferred from homology"/>
<protein>
    <submittedName>
        <fullName evidence="3">Predicted phosphodiesterase</fullName>
    </submittedName>
</protein>
<dbReference type="InterPro" id="IPR050126">
    <property type="entry name" value="Ap4A_hydrolase"/>
</dbReference>
<evidence type="ECO:0000259" key="2">
    <source>
        <dbReference type="Pfam" id="PF12850"/>
    </source>
</evidence>
<gene>
    <name evidence="3" type="ORF">SAMN05421762_1693</name>
</gene>
<dbReference type="InterPro" id="IPR029052">
    <property type="entry name" value="Metallo-depent_PP-like"/>
</dbReference>
<dbReference type="Proteomes" id="UP000231644">
    <property type="component" value="Unassembled WGS sequence"/>
</dbReference>
<evidence type="ECO:0000256" key="1">
    <source>
        <dbReference type="ARBA" id="ARBA00008950"/>
    </source>
</evidence>
<evidence type="ECO:0000313" key="3">
    <source>
        <dbReference type="EMBL" id="SFC65933.1"/>
    </source>
</evidence>
<dbReference type="GO" id="GO:0005737">
    <property type="term" value="C:cytoplasm"/>
    <property type="evidence" value="ECO:0007669"/>
    <property type="project" value="TreeGrafter"/>
</dbReference>
<dbReference type="PANTHER" id="PTHR42850:SF2">
    <property type="entry name" value="BLL5683 PROTEIN"/>
    <property type="match status" value="1"/>
</dbReference>
<dbReference type="CDD" id="cd00838">
    <property type="entry name" value="MPP_superfamily"/>
    <property type="match status" value="1"/>
</dbReference>
<organism evidence="3 4">
    <name type="scientific">Pseudooceanicola nitratireducens</name>
    <dbReference type="NCBI Taxonomy" id="517719"/>
    <lineage>
        <taxon>Bacteria</taxon>
        <taxon>Pseudomonadati</taxon>
        <taxon>Pseudomonadota</taxon>
        <taxon>Alphaproteobacteria</taxon>
        <taxon>Rhodobacterales</taxon>
        <taxon>Paracoccaceae</taxon>
        <taxon>Pseudooceanicola</taxon>
    </lineage>
</organism>
<dbReference type="SUPFAM" id="SSF56300">
    <property type="entry name" value="Metallo-dependent phosphatases"/>
    <property type="match status" value="1"/>
</dbReference>
<dbReference type="OrthoDB" id="9813918at2"/>
<keyword evidence="4" id="KW-1185">Reference proteome</keyword>
<dbReference type="Gene3D" id="3.60.21.10">
    <property type="match status" value="1"/>
</dbReference>